<name>A0AAV5DRE2_ELECO</name>
<dbReference type="InterPro" id="IPR044824">
    <property type="entry name" value="MAIN-like"/>
</dbReference>
<reference evidence="3" key="2">
    <citation type="submission" date="2021-12" db="EMBL/GenBank/DDBJ databases">
        <title>Resequencing data analysis of finger millet.</title>
        <authorList>
            <person name="Hatakeyama M."/>
            <person name="Aluri S."/>
            <person name="Balachadran M.T."/>
            <person name="Sivarajan S.R."/>
            <person name="Poveda L."/>
            <person name="Shimizu-Inatsugi R."/>
            <person name="Schlapbach R."/>
            <person name="Sreeman S.M."/>
            <person name="Shimizu K.K."/>
        </authorList>
    </citation>
    <scope>NUCLEOTIDE SEQUENCE</scope>
</reference>
<dbReference type="Pfam" id="PF10536">
    <property type="entry name" value="PMD"/>
    <property type="match status" value="1"/>
</dbReference>
<feature type="region of interest" description="Disordered" evidence="1">
    <location>
        <begin position="476"/>
        <end position="503"/>
    </location>
</feature>
<evidence type="ECO:0000313" key="3">
    <source>
        <dbReference type="EMBL" id="GJN13254.1"/>
    </source>
</evidence>
<comment type="caution">
    <text evidence="3">The sequence shown here is derived from an EMBL/GenBank/DDBJ whole genome shotgun (WGS) entry which is preliminary data.</text>
</comment>
<dbReference type="GO" id="GO:0010073">
    <property type="term" value="P:meristem maintenance"/>
    <property type="evidence" value="ECO:0007669"/>
    <property type="project" value="InterPro"/>
</dbReference>
<evidence type="ECO:0000259" key="2">
    <source>
        <dbReference type="Pfam" id="PF10536"/>
    </source>
</evidence>
<gene>
    <name evidence="3" type="primary">ga31606</name>
    <name evidence="3" type="ORF">PR202_ga31606</name>
</gene>
<protein>
    <recommendedName>
        <fullName evidence="2">Aminotransferase-like plant mobile domain-containing protein</fullName>
    </recommendedName>
</protein>
<proteinExistence type="predicted"/>
<dbReference type="PANTHER" id="PTHR46033:SF32">
    <property type="entry name" value="EXPRESSED PROTEIN"/>
    <property type="match status" value="1"/>
</dbReference>
<feature type="compositionally biased region" description="Basic and acidic residues" evidence="1">
    <location>
        <begin position="826"/>
        <end position="844"/>
    </location>
</feature>
<feature type="region of interest" description="Disordered" evidence="1">
    <location>
        <begin position="819"/>
        <end position="849"/>
    </location>
</feature>
<feature type="compositionally biased region" description="Polar residues" evidence="1">
    <location>
        <begin position="478"/>
        <end position="494"/>
    </location>
</feature>
<dbReference type="InterPro" id="IPR019557">
    <property type="entry name" value="AminoTfrase-like_pln_mobile"/>
</dbReference>
<evidence type="ECO:0000256" key="1">
    <source>
        <dbReference type="SAM" id="MobiDB-lite"/>
    </source>
</evidence>
<dbReference type="AlphaFoldDB" id="A0AAV5DRE2"/>
<feature type="domain" description="Aminotransferase-like plant mobile" evidence="2">
    <location>
        <begin position="90"/>
        <end position="444"/>
    </location>
</feature>
<keyword evidence="4" id="KW-1185">Reference proteome</keyword>
<sequence>MADGDEPLVQESTAQIVSGGGRTVRSAFFLLPRADTSRPPSLPSQPRDPGPVLEAELRAEFKGWAGSLGLWRLWVAKLRPRHQRLWQEVGILDAILATTSRVRRHEAALLQLAAFWSAGTNTFIFPWGEATVTLQDVAVLAGLPLLGGPVRSALPYELEREVTALESVRIVLNRSSKKKPTYGAWVKYFLEKDASELVEHGAFLSMWLSLFVFAAPPFNVVRREVFPLAVRLTRGQSVALAPAALASIYNDLSGLKRHLTSDKEDEPFGVSAPMHILQLWIWEHFPELRPEMASSPDPGNLGAPRAARWNDVSKPLNPKYVRAVFMSPMDFEWRPYGSSTFALPPEASGCWVHGQDIAGSKALLCFARCLHPCELVGIDCIEKYRPHRVARQLGFDQDVPRTVARVIPKWKRAWDTYNIKAENYAFFVPNHQPSVTAEYVKWWKPYSLACASTVADAAKMKRRYISVLPIKRKMEGPSATNSGKKLHVDTTTRMPQPVSKETEDQLDHIPLVERLNSIIKMIPRGTTECVVTSAEHEKTAESPKCFTPRISNVGARKSSLQSNAEQVLSDVAPSSASIISEFSCGPVTIKAQGKYLQQSKEMTDSGGKNRISGYDDALLHNAAQGAVSTGSNEATEATVEVDMLPTLEDFLVISDDESVEANGNECEVSTMLLESPMLGTKISSVEDGNGENLQVNANNDVNSQGSREMMVMVICNDESDKARSKEGVIFDEETMNENSYCKMHLKYGSILQETNEENQSASERNDEQDNPMLKDSMVQSNHDCELATVLNDTSLRQDSDLSTHVANVQTDVGHLERSTGQCFVAGERDSTDKGQKKDSMESNRKISGNCERPSSRLVGGITEFDSIGICTKTLYYLNPFDLARKIHGKDANIIDVNRDVYLPRRAVGTMEMIKKASAIRKAEIAELMKNIDLLKEEILVLEAAQ</sequence>
<accession>A0AAV5DRE2</accession>
<feature type="region of interest" description="Disordered" evidence="1">
    <location>
        <begin position="754"/>
        <end position="774"/>
    </location>
</feature>
<dbReference type="PANTHER" id="PTHR46033">
    <property type="entry name" value="PROTEIN MAIN-LIKE 2"/>
    <property type="match status" value="1"/>
</dbReference>
<dbReference type="Proteomes" id="UP001054889">
    <property type="component" value="Unassembled WGS sequence"/>
</dbReference>
<dbReference type="EMBL" id="BQKI01000054">
    <property type="protein sequence ID" value="GJN13254.1"/>
    <property type="molecule type" value="Genomic_DNA"/>
</dbReference>
<reference evidence="3" key="1">
    <citation type="journal article" date="2018" name="DNA Res.">
        <title>Multiple hybrid de novo genome assembly of finger millet, an orphan allotetraploid crop.</title>
        <authorList>
            <person name="Hatakeyama M."/>
            <person name="Aluri S."/>
            <person name="Balachadran M.T."/>
            <person name="Sivarajan S.R."/>
            <person name="Patrignani A."/>
            <person name="Gruter S."/>
            <person name="Poveda L."/>
            <person name="Shimizu-Inatsugi R."/>
            <person name="Baeten J."/>
            <person name="Francoijs K.J."/>
            <person name="Nataraja K.N."/>
            <person name="Reddy Y.A.N."/>
            <person name="Phadnis S."/>
            <person name="Ravikumar R.L."/>
            <person name="Schlapbach R."/>
            <person name="Sreeman S.M."/>
            <person name="Shimizu K.K."/>
        </authorList>
    </citation>
    <scope>NUCLEOTIDE SEQUENCE</scope>
</reference>
<organism evidence="3 4">
    <name type="scientific">Eleusine coracana subsp. coracana</name>
    <dbReference type="NCBI Taxonomy" id="191504"/>
    <lineage>
        <taxon>Eukaryota</taxon>
        <taxon>Viridiplantae</taxon>
        <taxon>Streptophyta</taxon>
        <taxon>Embryophyta</taxon>
        <taxon>Tracheophyta</taxon>
        <taxon>Spermatophyta</taxon>
        <taxon>Magnoliopsida</taxon>
        <taxon>Liliopsida</taxon>
        <taxon>Poales</taxon>
        <taxon>Poaceae</taxon>
        <taxon>PACMAD clade</taxon>
        <taxon>Chloridoideae</taxon>
        <taxon>Cynodonteae</taxon>
        <taxon>Eleusininae</taxon>
        <taxon>Eleusine</taxon>
    </lineage>
</organism>
<evidence type="ECO:0000313" key="4">
    <source>
        <dbReference type="Proteomes" id="UP001054889"/>
    </source>
</evidence>